<comment type="catalytic activity">
    <reaction evidence="8">
        <text>1D-myo-inositol 3,4,5,6-tetrakisphosphate + ATP = 1D-myo-inositol 1,3,4,5,6-pentakisphosphate + ADP + H(+)</text>
        <dbReference type="Rhea" id="RHEA:12452"/>
        <dbReference type="ChEBI" id="CHEBI:15378"/>
        <dbReference type="ChEBI" id="CHEBI:30616"/>
        <dbReference type="ChEBI" id="CHEBI:57539"/>
        <dbReference type="ChEBI" id="CHEBI:57733"/>
        <dbReference type="ChEBI" id="CHEBI:456216"/>
        <dbReference type="EC" id="2.7.1.134"/>
    </reaction>
</comment>
<evidence type="ECO:0000313" key="13">
    <source>
        <dbReference type="Proteomes" id="UP000751190"/>
    </source>
</evidence>
<feature type="binding site" evidence="9">
    <location>
        <position position="155"/>
    </location>
    <ligand>
        <name>1D-myo-inositol 1,3,4-trisphosphate</name>
        <dbReference type="ChEBI" id="CHEBI:58414"/>
    </ligand>
</feature>
<evidence type="ECO:0000259" key="10">
    <source>
        <dbReference type="Pfam" id="PF05770"/>
    </source>
</evidence>
<dbReference type="GO" id="GO:0005737">
    <property type="term" value="C:cytoplasm"/>
    <property type="evidence" value="ECO:0007669"/>
    <property type="project" value="TreeGrafter"/>
</dbReference>
<feature type="binding site" evidence="9">
    <location>
        <position position="97"/>
    </location>
    <ligand>
        <name>ATP</name>
        <dbReference type="ChEBI" id="CHEBI:30616"/>
    </ligand>
</feature>
<dbReference type="GO" id="GO:0047325">
    <property type="term" value="F:inositol-3,4,5,6-tetrakisphosphate 1-kinase activity"/>
    <property type="evidence" value="ECO:0007669"/>
    <property type="project" value="UniProtKB-EC"/>
</dbReference>
<reference evidence="12" key="1">
    <citation type="submission" date="2021-05" db="EMBL/GenBank/DDBJ databases">
        <title>The genome of the haptophyte Pavlova lutheri (Diacronema luteri, Pavlovales) - a model for lipid biosynthesis in eukaryotic algae.</title>
        <authorList>
            <person name="Hulatt C.J."/>
            <person name="Posewitz M.C."/>
        </authorList>
    </citation>
    <scope>NUCLEOTIDE SEQUENCE</scope>
    <source>
        <strain evidence="12">NIVA-4/92</strain>
    </source>
</reference>
<feature type="binding site" evidence="9">
    <location>
        <begin position="180"/>
        <end position="191"/>
    </location>
    <ligand>
        <name>ATP</name>
        <dbReference type="ChEBI" id="CHEBI:30616"/>
    </ligand>
</feature>
<evidence type="ECO:0000256" key="2">
    <source>
        <dbReference type="ARBA" id="ARBA00022679"/>
    </source>
</evidence>
<comment type="subunit">
    <text evidence="8">Monomer.</text>
</comment>
<keyword evidence="13" id="KW-1185">Reference proteome</keyword>
<dbReference type="OrthoDB" id="25308at2759"/>
<evidence type="ECO:0000256" key="1">
    <source>
        <dbReference type="ARBA" id="ARBA00009601"/>
    </source>
</evidence>
<keyword evidence="6 8" id="KW-0067">ATP-binding</keyword>
<evidence type="ECO:0000256" key="9">
    <source>
        <dbReference type="PIRSR" id="PIRSR038186-1"/>
    </source>
</evidence>
<dbReference type="SUPFAM" id="SSF56059">
    <property type="entry name" value="Glutathione synthetase ATP-binding domain-like"/>
    <property type="match status" value="1"/>
</dbReference>
<dbReference type="EMBL" id="JAGTXO010000002">
    <property type="protein sequence ID" value="KAG8469590.1"/>
    <property type="molecule type" value="Genomic_DNA"/>
</dbReference>
<dbReference type="Gene3D" id="3.40.50.11370">
    <property type="match status" value="1"/>
</dbReference>
<sequence length="390" mass="41873">MTPIVVGYLLPDKVAAKLAGCLESDRHVQYTRLDPHRPLLEQGSMDVLLHKLAHEMTLGAREGAECGVVERVRDFLREHPNVAAVDSLDAAKRLSDRLATCLTLHAAAERGLRISQPRFAFVADTRYLAAEVRAAGLRHPIIAKPLVACGRAETHTMCVLASEEQRLDALESLPRAVLVQELVAHGGVVIKCYAVGRAVHATTRRSLPDMRLNGNTGRGVLVFDSQQPLPTAADWGVAAELGAAELAECCGRRAAEAEREAELIGARTLERVGLRALRWLAEAISDAFGGLRLFGFDVIVESASGRLLVVDVNSLPFGSHSFPGLCGALKAALVDAHERHQLHRLLRERWAAALQAAGQSAPGVDNVRRGRDEAAVLMASVAPSARASGV</sequence>
<evidence type="ECO:0000313" key="12">
    <source>
        <dbReference type="EMBL" id="KAG8469590.1"/>
    </source>
</evidence>
<feature type="binding site" evidence="9">
    <location>
        <position position="191"/>
    </location>
    <ligand>
        <name>1D-myo-inositol 1,3,4-trisphosphate</name>
        <dbReference type="ChEBI" id="CHEBI:58414"/>
    </ligand>
</feature>
<feature type="domain" description="Inositol 1,3,4-trisphosphate 5/6-kinase ATP-grasp" evidence="10">
    <location>
        <begin position="113"/>
        <end position="316"/>
    </location>
</feature>
<keyword evidence="3 8" id="KW-0479">Metal-binding</keyword>
<comment type="caution">
    <text evidence="12">The sequence shown here is derived from an EMBL/GenBank/DDBJ whole genome shotgun (WGS) entry which is preliminary data.</text>
</comment>
<keyword evidence="5 8" id="KW-0418">Kinase</keyword>
<dbReference type="PIRSF" id="PIRSF038186">
    <property type="entry name" value="ITPK"/>
    <property type="match status" value="1"/>
</dbReference>
<keyword evidence="2 8" id="KW-0808">Transferase</keyword>
<keyword evidence="4 8" id="KW-0547">Nucleotide-binding</keyword>
<gene>
    <name evidence="12" type="ORF">KFE25_006045</name>
</gene>
<dbReference type="GO" id="GO:0005524">
    <property type="term" value="F:ATP binding"/>
    <property type="evidence" value="ECO:0007669"/>
    <property type="project" value="UniProtKB-KW"/>
</dbReference>
<feature type="binding site" evidence="9">
    <location>
        <position position="144"/>
    </location>
    <ligand>
        <name>ATP</name>
        <dbReference type="ChEBI" id="CHEBI:30616"/>
    </ligand>
</feature>
<evidence type="ECO:0000256" key="7">
    <source>
        <dbReference type="ARBA" id="ARBA00022842"/>
    </source>
</evidence>
<comment type="function">
    <text evidence="8">Kinase that can phosphorylate various inositol polyphosphate such as Ins(3,4,5,6)P4 or Ins(1,3,4)P3.</text>
</comment>
<dbReference type="Pfam" id="PF17927">
    <property type="entry name" value="Ins134_P3_kin_N"/>
    <property type="match status" value="1"/>
</dbReference>
<evidence type="ECO:0000259" key="11">
    <source>
        <dbReference type="Pfam" id="PF17927"/>
    </source>
</evidence>
<organism evidence="12 13">
    <name type="scientific">Diacronema lutheri</name>
    <name type="common">Unicellular marine alga</name>
    <name type="synonym">Monochrysis lutheri</name>
    <dbReference type="NCBI Taxonomy" id="2081491"/>
    <lineage>
        <taxon>Eukaryota</taxon>
        <taxon>Haptista</taxon>
        <taxon>Haptophyta</taxon>
        <taxon>Pavlovophyceae</taxon>
        <taxon>Pavlovales</taxon>
        <taxon>Pavlovaceae</taxon>
        <taxon>Diacronema</taxon>
    </lineage>
</organism>
<dbReference type="Gene3D" id="3.30.1490.220">
    <property type="match status" value="1"/>
</dbReference>
<dbReference type="InterPro" id="IPR008656">
    <property type="entry name" value="Inositol_tetrakis-P_1-kinase"/>
</dbReference>
<name>A0A8J5XX68_DIALT</name>
<accession>A0A8J5XX68</accession>
<evidence type="ECO:0000256" key="8">
    <source>
        <dbReference type="PIRNR" id="PIRNR038186"/>
    </source>
</evidence>
<dbReference type="GO" id="GO:0052725">
    <property type="term" value="F:inositol-1,3,4-trisphosphate 6-kinase activity"/>
    <property type="evidence" value="ECO:0007669"/>
    <property type="project" value="InterPro"/>
</dbReference>
<dbReference type="Gene3D" id="3.30.470.20">
    <property type="entry name" value="ATP-grasp fold, B domain"/>
    <property type="match status" value="1"/>
</dbReference>
<dbReference type="InterPro" id="IPR041429">
    <property type="entry name" value="ITPK1_N"/>
</dbReference>
<dbReference type="GO" id="GO:0032957">
    <property type="term" value="P:inositol trisphosphate metabolic process"/>
    <property type="evidence" value="ECO:0007669"/>
    <property type="project" value="InterPro"/>
</dbReference>
<protein>
    <recommendedName>
        <fullName evidence="8">Inositol-tetrakisphosphate 1-kinase</fullName>
        <ecNumber evidence="8">2.7.1.134</ecNumber>
    </recommendedName>
</protein>
<keyword evidence="7 8" id="KW-0460">Magnesium</keyword>
<evidence type="ECO:0000256" key="4">
    <source>
        <dbReference type="ARBA" id="ARBA00022741"/>
    </source>
</evidence>
<feature type="domain" description="Inositol-tetrakisphosphate 1-kinase N-terminal" evidence="11">
    <location>
        <begin position="6"/>
        <end position="90"/>
    </location>
</feature>
<evidence type="ECO:0000256" key="5">
    <source>
        <dbReference type="ARBA" id="ARBA00022777"/>
    </source>
</evidence>
<dbReference type="AlphaFoldDB" id="A0A8J5XX68"/>
<dbReference type="Pfam" id="PF05770">
    <property type="entry name" value="Ins134_P3_kin"/>
    <property type="match status" value="1"/>
</dbReference>
<feature type="binding site" evidence="9">
    <location>
        <position position="206"/>
    </location>
    <ligand>
        <name>ATP</name>
        <dbReference type="ChEBI" id="CHEBI:30616"/>
    </ligand>
</feature>
<dbReference type="GO" id="GO:0052726">
    <property type="term" value="F:inositol-1,3,4-trisphosphate 5-kinase activity"/>
    <property type="evidence" value="ECO:0007669"/>
    <property type="project" value="InterPro"/>
</dbReference>
<dbReference type="EC" id="2.7.1.134" evidence="8"/>
<proteinExistence type="inferred from homology"/>
<dbReference type="PANTHER" id="PTHR14217">
    <property type="entry name" value="INOSITOL-TETRAKISPHOSPHATE 1-KINASE"/>
    <property type="match status" value="1"/>
</dbReference>
<evidence type="ECO:0000256" key="3">
    <source>
        <dbReference type="ARBA" id="ARBA00022723"/>
    </source>
</evidence>
<dbReference type="GO" id="GO:0000287">
    <property type="term" value="F:magnesium ion binding"/>
    <property type="evidence" value="ECO:0007669"/>
    <property type="project" value="InterPro"/>
</dbReference>
<comment type="cofactor">
    <cofactor evidence="8">
        <name>Mg(2+)</name>
        <dbReference type="ChEBI" id="CHEBI:18420"/>
    </cofactor>
    <text evidence="8">Binds 2 magnesium ions per subunit.</text>
</comment>
<dbReference type="PANTHER" id="PTHR14217:SF1">
    <property type="entry name" value="INOSITOL-TETRAKISPHOSPHATE 1-KINASE"/>
    <property type="match status" value="1"/>
</dbReference>
<comment type="similarity">
    <text evidence="1 8">Belongs to the ITPK1 family.</text>
</comment>
<dbReference type="InterPro" id="IPR040464">
    <property type="entry name" value="InsP(3)kin_ATP-grasp"/>
</dbReference>
<evidence type="ECO:0000256" key="6">
    <source>
        <dbReference type="ARBA" id="ARBA00022840"/>
    </source>
</evidence>
<dbReference type="Proteomes" id="UP000751190">
    <property type="component" value="Unassembled WGS sequence"/>
</dbReference>
<feature type="binding site" evidence="9">
    <location>
        <position position="51"/>
    </location>
    <ligand>
        <name>1D-myo-inositol 1,3,4-trisphosphate</name>
        <dbReference type="ChEBI" id="CHEBI:58414"/>
    </ligand>
</feature>